<dbReference type="AlphaFoldDB" id="A0A317TX40"/>
<evidence type="ECO:0000313" key="1">
    <source>
        <dbReference type="EMBL" id="PWY53984.1"/>
    </source>
</evidence>
<keyword evidence="4" id="KW-1185">Reference proteome</keyword>
<reference evidence="2 4" key="2">
    <citation type="submission" date="2018-12" db="EMBL/GenBank/DDBJ databases">
        <title>Legionella sp,whole genome shotgun sequence.</title>
        <authorList>
            <person name="Wu H."/>
        </authorList>
    </citation>
    <scope>NUCLEOTIDE SEQUENCE [LARGE SCALE GENOMIC DNA]</scope>
    <source>
        <strain evidence="2">Km489</strain>
        <strain evidence="4">km489</strain>
    </source>
</reference>
<dbReference type="EMBL" id="RZGX01000017">
    <property type="protein sequence ID" value="RUR21308.1"/>
    <property type="molecule type" value="Genomic_DNA"/>
</dbReference>
<comment type="caution">
    <text evidence="1">The sequence shown here is derived from an EMBL/GenBank/DDBJ whole genome shotgun (WGS) entry which is preliminary data.</text>
</comment>
<dbReference type="OrthoDB" id="5652426at2"/>
<evidence type="ECO:0008006" key="5">
    <source>
        <dbReference type="Google" id="ProtNLM"/>
    </source>
</evidence>
<name>A0A317TX40_9GAMM</name>
<sequence length="402" mass="46493">MEEKLELHRQEINKATQPIFTRLEHYRKVMFEIRNLLKNYFFNEGRTQKLTEVAQGEEQVFSFNMVRDAMEQCLADERILVATAESIMDSAENPRLVAAFDTHVLASGLPLEFHKQDGVYLFKPEKNYTPEAQAFMQQFACALGAYRVCLGVCELYFSIYRHPSIQTEPLQNYIESAHYLKRQFNEEADLISLHKQIKTIKKEITGLLRAEKVHNGLNQFEKDINLLANKLVELLESGAVHLQNGYKEFPNNPILWMLHDRSWHALIKTISGLLYADQYTYSTMYSTLEIKKEFTGLIKTEIDKFKTINLAQIPLLKIELLRKAGTLINEIKIDTLAKLAEQGIELIEAPKTGMFSPPLSNSIYGLMLAYQQRQLTGLNATEEEFEKDDEFDQDFKSLNNYL</sequence>
<protein>
    <recommendedName>
        <fullName evidence="5">Coiled-coil protein</fullName>
    </recommendedName>
</protein>
<dbReference type="Proteomes" id="UP000247152">
    <property type="component" value="Unassembled WGS sequence"/>
</dbReference>
<accession>A0A317TX40</accession>
<evidence type="ECO:0000313" key="4">
    <source>
        <dbReference type="Proteomes" id="UP000287374"/>
    </source>
</evidence>
<dbReference type="RefSeq" id="WP_110144142.1">
    <property type="nucleotide sequence ID" value="NZ_QHJG01000051.1"/>
</dbReference>
<gene>
    <name evidence="1" type="ORF">DGG96_19460</name>
    <name evidence="2" type="ORF">ELY20_12465</name>
</gene>
<evidence type="ECO:0000313" key="3">
    <source>
        <dbReference type="Proteomes" id="UP000247152"/>
    </source>
</evidence>
<dbReference type="Proteomes" id="UP000287374">
    <property type="component" value="Unassembled WGS sequence"/>
</dbReference>
<evidence type="ECO:0000313" key="2">
    <source>
        <dbReference type="EMBL" id="RUR21308.1"/>
    </source>
</evidence>
<reference evidence="1 3" key="1">
    <citation type="submission" date="2018-05" db="EMBL/GenBank/DDBJ databases">
        <title>Legionella qingyii sp.nov., whole genome shotgun sequence.</title>
        <authorList>
            <person name="Wu H."/>
            <person name="Zhu Q."/>
            <person name="Hu C."/>
        </authorList>
    </citation>
    <scope>NUCLEOTIDE SEQUENCE [LARGE SCALE GENOMIC DNA]</scope>
    <source>
        <strain evidence="1 3">HEB18</strain>
    </source>
</reference>
<organism evidence="1 3">
    <name type="scientific">Legionella qingyii</name>
    <dbReference type="NCBI Taxonomy" id="2184757"/>
    <lineage>
        <taxon>Bacteria</taxon>
        <taxon>Pseudomonadati</taxon>
        <taxon>Pseudomonadota</taxon>
        <taxon>Gammaproteobacteria</taxon>
        <taxon>Legionellales</taxon>
        <taxon>Legionellaceae</taxon>
        <taxon>Legionella</taxon>
    </lineage>
</organism>
<proteinExistence type="predicted"/>
<dbReference type="EMBL" id="QHJG01000051">
    <property type="protein sequence ID" value="PWY53984.1"/>
    <property type="molecule type" value="Genomic_DNA"/>
</dbReference>